<dbReference type="Proteomes" id="UP000308836">
    <property type="component" value="Unassembled WGS sequence"/>
</dbReference>
<keyword evidence="2" id="KW-1185">Reference proteome</keyword>
<organism evidence="1 2">
    <name type="scientific">Dubosiella muris</name>
    <dbReference type="NCBI Taxonomy" id="3038133"/>
    <lineage>
        <taxon>Bacteria</taxon>
        <taxon>Bacillati</taxon>
        <taxon>Bacillota</taxon>
        <taxon>Erysipelotrichia</taxon>
        <taxon>Erysipelotrichales</taxon>
        <taxon>Erysipelotrichaceae</taxon>
        <taxon>Dubosiella</taxon>
    </lineage>
</organism>
<sequence>MKLSNTGLKDRQPWIEAGYDLPTYDREAMIAKTKAEPTWIHFGAGNLFKAYQANVVETLLNEGVLDRGLIAVEGFDEAILQNFRDHDTLALLATLKSDGNVQKTVIGSIAESVFLDPKNEAEFARMKEIFRAPSLQMASFTITEKGYALTNAAGETLEPVKTDFEQGPAMPVSYLGKVCALLLERYNNGKLPIAMVSMDNCSHNGEKLKNAIMAYVKAWNENGFVSDEFVQYVDDENQVSFPWSMIDKITPRPDDKVSEIFKKDGVEDMDPVKTSRGSFVAPFVNAEETEYLVIEDQFPNGRPALEKGGLIFTDRETVNKVETMKVTTCLNPLHTALAVFGCLLDYTLISAEMQDADLVGLIKAIGYKEGLPVVINPGILDPKEFIDTVINVRFPNPFMPDAPQRIATDTSQKLSVRFGETIKSYAQDETLDPANLEAIPLVFAGWLRYLMQINDNGNRFEASVDPLLDELYPLVSGIQLGDVVTVEDLKPILTNAKVFGIDLIEYGMADKVVALFNQMNAKEGAIRSTLHEVVEKVSK</sequence>
<evidence type="ECO:0000313" key="2">
    <source>
        <dbReference type="Proteomes" id="UP000308836"/>
    </source>
</evidence>
<dbReference type="EMBL" id="SRYG01000021">
    <property type="protein sequence ID" value="TGY65216.1"/>
    <property type="molecule type" value="Genomic_DNA"/>
</dbReference>
<protein>
    <submittedName>
        <fullName evidence="1">Mannitol dehydrogenase family protein</fullName>
    </submittedName>
</protein>
<reference evidence="1" key="1">
    <citation type="submission" date="2019-04" db="EMBL/GenBank/DDBJ databases">
        <title>Microbes associate with the intestines of laboratory mice.</title>
        <authorList>
            <person name="Navarre W."/>
            <person name="Wong E."/>
            <person name="Huang K."/>
            <person name="Tropini C."/>
            <person name="Ng K."/>
            <person name="Yu B."/>
        </authorList>
    </citation>
    <scope>NUCLEOTIDE SEQUENCE</scope>
    <source>
        <strain evidence="1">NM09_H32</strain>
    </source>
</reference>
<evidence type="ECO:0000313" key="1">
    <source>
        <dbReference type="EMBL" id="TGY65216.1"/>
    </source>
</evidence>
<name>A0AC61R5T9_9FIRM</name>
<comment type="caution">
    <text evidence="1">The sequence shown here is derived from an EMBL/GenBank/DDBJ whole genome shotgun (WGS) entry which is preliminary data.</text>
</comment>
<accession>A0AC61R5T9</accession>
<gene>
    <name evidence="1" type="ORF">E5336_09940</name>
</gene>
<proteinExistence type="predicted"/>